<feature type="coiled-coil region" evidence="1">
    <location>
        <begin position="2"/>
        <end position="67"/>
    </location>
</feature>
<evidence type="ECO:0000256" key="1">
    <source>
        <dbReference type="SAM" id="Coils"/>
    </source>
</evidence>
<dbReference type="EMBL" id="CP104395">
    <property type="protein sequence ID" value="WEL19527.1"/>
    <property type="molecule type" value="Genomic_DNA"/>
</dbReference>
<organism evidence="2 3">
    <name type="scientific">Candidatus Nanohalococcus occultus</name>
    <dbReference type="NCBI Taxonomy" id="2978047"/>
    <lineage>
        <taxon>Archaea</taxon>
        <taxon>Candidatus Nanohalarchaeota</taxon>
        <taxon>Candidatus Nanohalarchaeota incertae sedis</taxon>
        <taxon>Candidatus Nanohalococcus</taxon>
    </lineage>
</organism>
<keyword evidence="2" id="KW-0378">Hydrolase</keyword>
<dbReference type="Gene3D" id="3.40.1360.10">
    <property type="match status" value="1"/>
</dbReference>
<evidence type="ECO:0000313" key="3">
    <source>
        <dbReference type="Proteomes" id="UP001218034"/>
    </source>
</evidence>
<dbReference type="Proteomes" id="UP001218034">
    <property type="component" value="Chromosome"/>
</dbReference>
<evidence type="ECO:0000313" key="2">
    <source>
        <dbReference type="EMBL" id="WEL19527.1"/>
    </source>
</evidence>
<dbReference type="RefSeq" id="WP_347722397.1">
    <property type="nucleotide sequence ID" value="NZ_CP104395.1"/>
</dbReference>
<dbReference type="PANTHER" id="PTHR39964">
    <property type="entry name" value="UPF0292 PROTEIN TK1411"/>
    <property type="match status" value="1"/>
</dbReference>
<keyword evidence="2" id="KW-0540">Nuclease</keyword>
<proteinExistence type="predicted"/>
<keyword evidence="2" id="KW-0255">Endonuclease</keyword>
<reference evidence="2 3" key="1">
    <citation type="submission" date="2022-09" db="EMBL/GenBank/DDBJ databases">
        <title>Xylan utilization by haloarchaea-nanohaloarchaea associations.</title>
        <authorList>
            <person name="Yakimov M."/>
        </authorList>
    </citation>
    <scope>NUCLEOTIDE SEQUENCE [LARGE SCALE GENOMIC DNA]</scope>
    <source>
        <strain evidence="2 3">SVXNc</strain>
    </source>
</reference>
<dbReference type="PANTHER" id="PTHR39964:SF2">
    <property type="entry name" value="UPF0292 PROTEIN MJ1624"/>
    <property type="match status" value="1"/>
</dbReference>
<keyword evidence="3" id="KW-1185">Reference proteome</keyword>
<protein>
    <submittedName>
        <fullName evidence="2">5S rRNA maturation endonuclease (Ribonuclease M5), contains TOPRIM domain</fullName>
    </submittedName>
</protein>
<sequence>MLKERFKQLKNLEKAVEELNRDLDGIIVEGFSDKRAMRKLGFEGKIFQSAERSIEDLTEDVARGTRKVAVLTDYDSHGRKEAEKITHALQGRTDVLISARKKFGEVLTSNDRHAIEDVEPLFSSWEDKFVDAALDRL</sequence>
<dbReference type="GO" id="GO:0004519">
    <property type="term" value="F:endonuclease activity"/>
    <property type="evidence" value="ECO:0007669"/>
    <property type="project" value="UniProtKB-KW"/>
</dbReference>
<dbReference type="GeneID" id="90589945"/>
<dbReference type="SUPFAM" id="SSF110455">
    <property type="entry name" value="Toprim domain"/>
    <property type="match status" value="1"/>
</dbReference>
<keyword evidence="1" id="KW-0175">Coiled coil</keyword>
<gene>
    <name evidence="2" type="primary">rnmV</name>
    <name evidence="2" type="ORF">SVXNc_0508</name>
</gene>
<name>A0ABY8CEB0_9ARCH</name>
<accession>A0ABY8CEB0</accession>